<dbReference type="Proteomes" id="UP000296374">
    <property type="component" value="Chromosome"/>
</dbReference>
<keyword evidence="2" id="KW-0808">Transferase</keyword>
<dbReference type="KEGG" id="plia:E4191_07025"/>
<accession>A0A4P7HLF9</accession>
<dbReference type="Gene3D" id="1.10.287.130">
    <property type="match status" value="1"/>
</dbReference>
<proteinExistence type="predicted"/>
<name>A0A4P7HLF9_9RHOB</name>
<dbReference type="EMBL" id="CP038439">
    <property type="protein sequence ID" value="QBX34490.1"/>
    <property type="molecule type" value="Genomic_DNA"/>
</dbReference>
<sequence>MAHDTTRIAPGDLAALLGSRLCHDLVSPLGAIGNGVELLEMSPDFPGLSRSPELRLISDAVIAARARIQAYRMAFGLASDDQRIGRAELAGLLDGITAQGRLQITLDGSGDFARPEVRMVMLALMCLETAMPWGGRVIVLHDAPGWRLVASCERSRIDPCLWAWLGGGMARRPAPSEVHFALLAEAALAQNRPLRHEFDQTGGEIAF</sequence>
<reference evidence="3" key="1">
    <citation type="submission" date="2019-03" db="EMBL/GenBank/DDBJ databases">
        <authorList>
            <person name="Li J."/>
        </authorList>
    </citation>
    <scope>NUCLEOTIDE SEQUENCE [LARGE SCALE GENOMIC DNA]</scope>
    <source>
        <strain evidence="3">2251</strain>
    </source>
</reference>
<gene>
    <name evidence="2" type="ORF">E4191_07025</name>
</gene>
<dbReference type="AlphaFoldDB" id="A0A4P7HLF9"/>
<dbReference type="GO" id="GO:0016740">
    <property type="term" value="F:transferase activity"/>
    <property type="evidence" value="ECO:0007669"/>
    <property type="project" value="UniProtKB-KW"/>
</dbReference>
<dbReference type="Gene3D" id="3.30.565.10">
    <property type="entry name" value="Histidine kinase-like ATPase, C-terminal domain"/>
    <property type="match status" value="1"/>
</dbReference>
<dbReference type="Pfam" id="PF10090">
    <property type="entry name" value="HPTransfase"/>
    <property type="match status" value="1"/>
</dbReference>
<evidence type="ECO:0000313" key="2">
    <source>
        <dbReference type="EMBL" id="QBX34490.1"/>
    </source>
</evidence>
<evidence type="ECO:0000313" key="3">
    <source>
        <dbReference type="Proteomes" id="UP000296374"/>
    </source>
</evidence>
<feature type="domain" description="Histidine phosphotransferase ChpT C-terminal" evidence="1">
    <location>
        <begin position="87"/>
        <end position="199"/>
    </location>
</feature>
<evidence type="ECO:0000259" key="1">
    <source>
        <dbReference type="Pfam" id="PF10090"/>
    </source>
</evidence>
<organism evidence="2 3">
    <name type="scientific">Paracoccus liaowanqingii</name>
    <dbReference type="NCBI Taxonomy" id="2560053"/>
    <lineage>
        <taxon>Bacteria</taxon>
        <taxon>Pseudomonadati</taxon>
        <taxon>Pseudomonadota</taxon>
        <taxon>Alphaproteobacteria</taxon>
        <taxon>Rhodobacterales</taxon>
        <taxon>Paracoccaceae</taxon>
        <taxon>Paracoccus</taxon>
    </lineage>
</organism>
<dbReference type="InterPro" id="IPR036890">
    <property type="entry name" value="HATPase_C_sf"/>
</dbReference>
<dbReference type="RefSeq" id="WP_135312779.1">
    <property type="nucleotide sequence ID" value="NZ_CP038439.1"/>
</dbReference>
<protein>
    <submittedName>
        <fullName evidence="2">Histidine phosphotransferase</fullName>
    </submittedName>
</protein>
<dbReference type="InterPro" id="IPR018762">
    <property type="entry name" value="ChpT_C"/>
</dbReference>